<evidence type="ECO:0000313" key="1">
    <source>
        <dbReference type="EMBL" id="CAJ64972.1"/>
    </source>
</evidence>
<dbReference type="Proteomes" id="UP000000657">
    <property type="component" value="Chromosome"/>
</dbReference>
<dbReference type="HOGENOM" id="CLU_178593_2_0_11"/>
<dbReference type="RefSeq" id="WP_011607396.1">
    <property type="nucleotide sequence ID" value="NC_008278.1"/>
</dbReference>
<accession>Q0RC56</accession>
<keyword evidence="2" id="KW-1185">Reference proteome</keyword>
<dbReference type="STRING" id="326424.FRAAL6349"/>
<gene>
    <name evidence="1" type="ordered locus">FRAAL6349</name>
</gene>
<sequence length="68" mass="7356">MKIDRVRGTCNDVKTCPTLYRTDRGTVIVQGWNVTDEEALGQLGALPSGESVVEIPAELVAEVLGRVE</sequence>
<dbReference type="KEGG" id="fal:FRAAL6349"/>
<organism evidence="1 2">
    <name type="scientific">Frankia alni (strain DSM 45986 / CECT 9034 / ACN14a)</name>
    <dbReference type="NCBI Taxonomy" id="326424"/>
    <lineage>
        <taxon>Bacteria</taxon>
        <taxon>Bacillati</taxon>
        <taxon>Actinomycetota</taxon>
        <taxon>Actinomycetes</taxon>
        <taxon>Frankiales</taxon>
        <taxon>Frankiaceae</taxon>
        <taxon>Frankia</taxon>
    </lineage>
</organism>
<reference evidence="1 2" key="1">
    <citation type="journal article" date="2007" name="Genome Res.">
        <title>Genome characteristics of facultatively symbiotic Frankia sp. strains reflect host range and host plant biogeography.</title>
        <authorList>
            <person name="Normand P."/>
            <person name="Lapierre P."/>
            <person name="Tisa L.S."/>
            <person name="Gogarten J.P."/>
            <person name="Alloisio N."/>
            <person name="Bagnarol E."/>
            <person name="Bassi C.A."/>
            <person name="Berry A.M."/>
            <person name="Bickhart D.M."/>
            <person name="Choisne N."/>
            <person name="Couloux A."/>
            <person name="Cournoyer B."/>
            <person name="Cruveiller S."/>
            <person name="Daubin V."/>
            <person name="Demange N."/>
            <person name="Francino M.P."/>
            <person name="Goltsman E."/>
            <person name="Huang Y."/>
            <person name="Kopp O.R."/>
            <person name="Labarre L."/>
            <person name="Lapidus A."/>
            <person name="Lavire C."/>
            <person name="Marechal J."/>
            <person name="Martinez M."/>
            <person name="Mastronunzio J.E."/>
            <person name="Mullin B.C."/>
            <person name="Niemann J."/>
            <person name="Pujic P."/>
            <person name="Rawnsley T."/>
            <person name="Rouy Z."/>
            <person name="Schenowitz C."/>
            <person name="Sellstedt A."/>
            <person name="Tavares F."/>
            <person name="Tomkins J.P."/>
            <person name="Vallenet D."/>
            <person name="Valverde C."/>
            <person name="Wall L.G."/>
            <person name="Wang Y."/>
            <person name="Medigue C."/>
            <person name="Benson D.R."/>
        </authorList>
    </citation>
    <scope>NUCLEOTIDE SEQUENCE [LARGE SCALE GENOMIC DNA]</scope>
    <source>
        <strain evidence="2">DSM 45986 / CECT 9034 / ACN14a</strain>
    </source>
</reference>
<dbReference type="AlphaFoldDB" id="Q0RC56"/>
<dbReference type="OrthoDB" id="3577809at2"/>
<dbReference type="EMBL" id="CT573213">
    <property type="protein sequence ID" value="CAJ64972.1"/>
    <property type="molecule type" value="Genomic_DNA"/>
</dbReference>
<name>Q0RC56_FRAAA</name>
<proteinExistence type="predicted"/>
<evidence type="ECO:0000313" key="2">
    <source>
        <dbReference type="Proteomes" id="UP000000657"/>
    </source>
</evidence>
<protein>
    <submittedName>
        <fullName evidence="1">Uncharacterized protein</fullName>
    </submittedName>
</protein>